<sequence length="39" mass="4255">MSAPMTLTNTYFTSPDASFAVFTARTVFHVFHSVGQTEG</sequence>
<evidence type="ECO:0000313" key="1">
    <source>
        <dbReference type="EMBL" id="SFP42208.1"/>
    </source>
</evidence>
<gene>
    <name evidence="1" type="ORF">SAMN04488060_2809</name>
</gene>
<dbReference type="EMBL" id="FOWZ01000005">
    <property type="protein sequence ID" value="SFP42208.1"/>
    <property type="molecule type" value="Genomic_DNA"/>
</dbReference>
<accession>A0A1I5Q790</accession>
<organism evidence="1 2">
    <name type="scientific">Qipengyuania nanhaisediminis</name>
    <dbReference type="NCBI Taxonomy" id="604088"/>
    <lineage>
        <taxon>Bacteria</taxon>
        <taxon>Pseudomonadati</taxon>
        <taxon>Pseudomonadota</taxon>
        <taxon>Alphaproteobacteria</taxon>
        <taxon>Sphingomonadales</taxon>
        <taxon>Erythrobacteraceae</taxon>
        <taxon>Qipengyuania</taxon>
    </lineage>
</organism>
<dbReference type="AlphaFoldDB" id="A0A1I5Q790"/>
<evidence type="ECO:0000313" key="2">
    <source>
        <dbReference type="Proteomes" id="UP000199331"/>
    </source>
</evidence>
<name>A0A1I5Q790_9SPHN</name>
<keyword evidence="2" id="KW-1185">Reference proteome</keyword>
<proteinExistence type="predicted"/>
<dbReference type="Proteomes" id="UP000199331">
    <property type="component" value="Unassembled WGS sequence"/>
</dbReference>
<dbReference type="STRING" id="604088.SAMN04488060_2809"/>
<reference evidence="2" key="1">
    <citation type="submission" date="2016-10" db="EMBL/GenBank/DDBJ databases">
        <authorList>
            <person name="Varghese N."/>
            <person name="Submissions S."/>
        </authorList>
    </citation>
    <scope>NUCLEOTIDE SEQUENCE [LARGE SCALE GENOMIC DNA]</scope>
    <source>
        <strain evidence="2">CGMCC 1.7715</strain>
    </source>
</reference>
<protein>
    <submittedName>
        <fullName evidence="1">Uncharacterized protein</fullName>
    </submittedName>
</protein>